<dbReference type="InterPro" id="IPR040523">
    <property type="entry name" value="AsnC_trans_reg2"/>
</dbReference>
<dbReference type="Gene3D" id="3.30.70.3460">
    <property type="match status" value="1"/>
</dbReference>
<dbReference type="RefSeq" id="WP_425345302.1">
    <property type="nucleotide sequence ID" value="NZ_JBGUBD010000005.1"/>
</dbReference>
<keyword evidence="4" id="KW-1185">Reference proteome</keyword>
<dbReference type="Proteomes" id="UP001575105">
    <property type="component" value="Unassembled WGS sequence"/>
</dbReference>
<feature type="domain" description="Siroheme decarboxylase NirL-like HTH" evidence="2">
    <location>
        <begin position="30"/>
        <end position="62"/>
    </location>
</feature>
<dbReference type="Pfam" id="PF22451">
    <property type="entry name" value="NirdL-like_HTH"/>
    <property type="match status" value="1"/>
</dbReference>
<evidence type="ECO:0000313" key="4">
    <source>
        <dbReference type="Proteomes" id="UP001575105"/>
    </source>
</evidence>
<comment type="caution">
    <text evidence="3">The sequence shown here is derived from an EMBL/GenBank/DDBJ whole genome shotgun (WGS) entry which is preliminary data.</text>
</comment>
<feature type="domain" description="Siroheme decarboxylase AsnC-like ligand binding" evidence="1">
    <location>
        <begin position="77"/>
        <end position="158"/>
    </location>
</feature>
<dbReference type="Pfam" id="PF17805">
    <property type="entry name" value="AsnC_trans_reg2"/>
    <property type="match status" value="1"/>
</dbReference>
<protein>
    <submittedName>
        <fullName evidence="3">Lrp/AsnC family transcriptional regulator</fullName>
    </submittedName>
</protein>
<evidence type="ECO:0000259" key="2">
    <source>
        <dbReference type="Pfam" id="PF22451"/>
    </source>
</evidence>
<accession>A0ABV4U7X2</accession>
<dbReference type="InterPro" id="IPR053953">
    <property type="entry name" value="NirdL-like_HTH"/>
</dbReference>
<evidence type="ECO:0000313" key="3">
    <source>
        <dbReference type="EMBL" id="MFA9478373.1"/>
    </source>
</evidence>
<organism evidence="3 4">
    <name type="scientific">Natronomicrosphaera hydrolytica</name>
    <dbReference type="NCBI Taxonomy" id="3242702"/>
    <lineage>
        <taxon>Bacteria</taxon>
        <taxon>Pseudomonadati</taxon>
        <taxon>Planctomycetota</taxon>
        <taxon>Phycisphaerae</taxon>
        <taxon>Phycisphaerales</taxon>
        <taxon>Phycisphaeraceae</taxon>
        <taxon>Natronomicrosphaera</taxon>
    </lineage>
</organism>
<gene>
    <name evidence="3" type="ORF">ACERK3_08695</name>
</gene>
<sequence>MSQQAPPLAVDDPINARILAVSEDRVAGFVERPFQHIADLAELELDVVIDRVRAMLDAGVIRRVRQTMLTTSLAPGALVAWEVSAEKLNHAFDWMFQQDPFSGHVVVRSADPASPGSQYKLWTTLKVPQGYDMDKHCRLLMQHTGAAGYRLMPAKKLFSLGVGHIRRRTLEPGSRTDEPGKVIDTDIVQLNDREWQVLAALKREFDCDEIVAEPWRKRAEEAGVEYDEFLSVARQLNERGVVGRFSTFLEHVKAVAGQQRVTRFNALFHWQVPPGREMEAGQEVGRHHVMTHAYWREGGPEFRNVNIMGVAHGLDKDLLLAHKKAIDEHLAEAGIDVGYTNVFWGGRSEIKPSEILPAAYEAWCQDQGINPAVMHAEN</sequence>
<evidence type="ECO:0000259" key="1">
    <source>
        <dbReference type="Pfam" id="PF17805"/>
    </source>
</evidence>
<name>A0ABV4U7X2_9BACT</name>
<proteinExistence type="predicted"/>
<reference evidence="3 4" key="1">
    <citation type="submission" date="2024-08" db="EMBL/GenBank/DDBJ databases">
        <title>Whole-genome sequencing of halo(alkali)philic microorganisms from hypersaline lakes.</title>
        <authorList>
            <person name="Sorokin D.Y."/>
            <person name="Merkel A.Y."/>
            <person name="Messina E."/>
            <person name="Yakimov M."/>
        </authorList>
    </citation>
    <scope>NUCLEOTIDE SEQUENCE [LARGE SCALE GENOMIC DNA]</scope>
    <source>
        <strain evidence="3 4">AB-hyl4</strain>
    </source>
</reference>
<dbReference type="EMBL" id="JBGUBD010000005">
    <property type="protein sequence ID" value="MFA9478373.1"/>
    <property type="molecule type" value="Genomic_DNA"/>
</dbReference>